<accession>A0A1I0WXH8</accession>
<dbReference type="RefSeq" id="WP_092871063.1">
    <property type="nucleotide sequence ID" value="NZ_FOJY01000005.1"/>
</dbReference>
<dbReference type="Gene3D" id="3.30.565.10">
    <property type="entry name" value="Histidine kinase-like ATPase, C-terminal domain"/>
    <property type="match status" value="1"/>
</dbReference>
<evidence type="ECO:0000313" key="4">
    <source>
        <dbReference type="Proteomes" id="UP000198838"/>
    </source>
</evidence>
<dbReference type="Proteomes" id="UP000198838">
    <property type="component" value="Unassembled WGS sequence"/>
</dbReference>
<evidence type="ECO:0000256" key="1">
    <source>
        <dbReference type="SAM" id="Coils"/>
    </source>
</evidence>
<keyword evidence="1" id="KW-0175">Coiled coil</keyword>
<dbReference type="OrthoDB" id="9781904at2"/>
<protein>
    <recommendedName>
        <fullName evidence="5">GHKL domain-containing protein</fullName>
    </recommendedName>
</protein>
<evidence type="ECO:0000256" key="2">
    <source>
        <dbReference type="SAM" id="Phobius"/>
    </source>
</evidence>
<reference evidence="3 4" key="1">
    <citation type="submission" date="2016-10" db="EMBL/GenBank/DDBJ databases">
        <authorList>
            <person name="de Groot N.N."/>
        </authorList>
    </citation>
    <scope>NUCLEOTIDE SEQUENCE [LARGE SCALE GENOMIC DNA]</scope>
    <source>
        <strain evidence="3 4">DSM 5522</strain>
    </source>
</reference>
<organism evidence="3 4">
    <name type="scientific">Acetitomaculum ruminis DSM 5522</name>
    <dbReference type="NCBI Taxonomy" id="1120918"/>
    <lineage>
        <taxon>Bacteria</taxon>
        <taxon>Bacillati</taxon>
        <taxon>Bacillota</taxon>
        <taxon>Clostridia</taxon>
        <taxon>Lachnospirales</taxon>
        <taxon>Lachnospiraceae</taxon>
        <taxon>Acetitomaculum</taxon>
    </lineage>
</organism>
<keyword evidence="4" id="KW-1185">Reference proteome</keyword>
<keyword evidence="2" id="KW-1133">Transmembrane helix</keyword>
<keyword evidence="2" id="KW-0812">Transmembrane</keyword>
<gene>
    <name evidence="3" type="ORF">SAMN05216249_10530</name>
</gene>
<name>A0A1I0WXH8_9FIRM</name>
<sequence>MENYLLCFLIILIAFNVFSFIISMQWTKSKNLISLQGILLLLKIIVFILIRINLKEEIIIVNDNMTILITDLLLIDCLIMIISFIYIRKKRFKDIGPISIKESLDKLPMALCYSKLNGFPVLTNDTMNRICYELTGKTMLNAERFYEKLVENSNYINGMWELILDEENVYTFNKKTIKLKGDYFIQIVGIPVTDLYEMKLKLSQENERLKKINEELIEYSHNVNEVTKKEEILNTKILIHDSMGRILLASKKWILDNDYLKYEQIISKWKEVVTFLNSKGDNPDENLLLFDQLNKAAKSIGMEIKLIGNVPEDERIMEIFIAAARTHVINAASHANADEVNIYIEEKKGHYKFIFKNNGIKPEKEIGEGGGLSSLRKKITQDGGEMRIIFRPEFVLEIKI</sequence>
<feature type="transmembrane region" description="Helical" evidence="2">
    <location>
        <begin position="66"/>
        <end position="87"/>
    </location>
</feature>
<dbReference type="EMBL" id="FOJY01000005">
    <property type="protein sequence ID" value="SFA92868.1"/>
    <property type="molecule type" value="Genomic_DNA"/>
</dbReference>
<keyword evidence="2" id="KW-0472">Membrane</keyword>
<dbReference type="AlphaFoldDB" id="A0A1I0WXH8"/>
<feature type="transmembrane region" description="Helical" evidence="2">
    <location>
        <begin position="5"/>
        <end position="26"/>
    </location>
</feature>
<proteinExistence type="predicted"/>
<dbReference type="STRING" id="1120918.SAMN05216249_10530"/>
<feature type="transmembrane region" description="Helical" evidence="2">
    <location>
        <begin position="32"/>
        <end position="54"/>
    </location>
</feature>
<dbReference type="InterPro" id="IPR036890">
    <property type="entry name" value="HATPase_C_sf"/>
</dbReference>
<evidence type="ECO:0008006" key="5">
    <source>
        <dbReference type="Google" id="ProtNLM"/>
    </source>
</evidence>
<evidence type="ECO:0000313" key="3">
    <source>
        <dbReference type="EMBL" id="SFA92868.1"/>
    </source>
</evidence>
<feature type="coiled-coil region" evidence="1">
    <location>
        <begin position="195"/>
        <end position="229"/>
    </location>
</feature>